<organism evidence="6 7">
    <name type="scientific">Asparagus officinalis</name>
    <name type="common">Garden asparagus</name>
    <dbReference type="NCBI Taxonomy" id="4686"/>
    <lineage>
        <taxon>Eukaryota</taxon>
        <taxon>Viridiplantae</taxon>
        <taxon>Streptophyta</taxon>
        <taxon>Embryophyta</taxon>
        <taxon>Tracheophyta</taxon>
        <taxon>Spermatophyta</taxon>
        <taxon>Magnoliopsida</taxon>
        <taxon>Liliopsida</taxon>
        <taxon>Asparagales</taxon>
        <taxon>Asparagaceae</taxon>
        <taxon>Asparagoideae</taxon>
        <taxon>Asparagus</taxon>
    </lineage>
</organism>
<evidence type="ECO:0000256" key="4">
    <source>
        <dbReference type="ARBA" id="ARBA00022737"/>
    </source>
</evidence>
<evidence type="ECO:0000256" key="1">
    <source>
        <dbReference type="ARBA" id="ARBA00004496"/>
    </source>
</evidence>
<dbReference type="InterPro" id="IPR016024">
    <property type="entry name" value="ARM-type_fold"/>
</dbReference>
<dbReference type="EMBL" id="CM007382">
    <property type="protein sequence ID" value="ONK77843.1"/>
    <property type="molecule type" value="Genomic_DNA"/>
</dbReference>
<dbReference type="InterPro" id="IPR040122">
    <property type="entry name" value="Importin_beta"/>
</dbReference>
<dbReference type="Pfam" id="PF18808">
    <property type="entry name" value="Importin_rep_4"/>
    <property type="match status" value="1"/>
</dbReference>
<evidence type="ECO:0008006" key="8">
    <source>
        <dbReference type="Google" id="ProtNLM"/>
    </source>
</evidence>
<evidence type="ECO:0000256" key="5">
    <source>
        <dbReference type="ARBA" id="ARBA00022927"/>
    </source>
</evidence>
<evidence type="ECO:0000256" key="3">
    <source>
        <dbReference type="ARBA" id="ARBA00022490"/>
    </source>
</evidence>
<feature type="non-terminal residue" evidence="6">
    <location>
        <position position="187"/>
    </location>
</feature>
<dbReference type="InterPro" id="IPR011989">
    <property type="entry name" value="ARM-like"/>
</dbReference>
<name>A0A5P1FJF6_ASPOF</name>
<dbReference type="AlphaFoldDB" id="A0A5P1FJF6"/>
<keyword evidence="2" id="KW-0813">Transport</keyword>
<dbReference type="Gene3D" id="1.25.10.10">
    <property type="entry name" value="Leucine-rich Repeat Variant"/>
    <property type="match status" value="1"/>
</dbReference>
<proteinExistence type="predicted"/>
<evidence type="ECO:0000256" key="2">
    <source>
        <dbReference type="ARBA" id="ARBA00022448"/>
    </source>
</evidence>
<keyword evidence="5" id="KW-0653">Protein transport</keyword>
<evidence type="ECO:0000313" key="6">
    <source>
        <dbReference type="EMBL" id="ONK77843.1"/>
    </source>
</evidence>
<gene>
    <name evidence="6" type="ORF">A4U43_C02F11310</name>
</gene>
<dbReference type="InterPro" id="IPR041653">
    <property type="entry name" value="Importin_rep_4"/>
</dbReference>
<reference evidence="7" key="1">
    <citation type="journal article" date="2017" name="Nat. Commun.">
        <title>The asparagus genome sheds light on the origin and evolution of a young Y chromosome.</title>
        <authorList>
            <person name="Harkess A."/>
            <person name="Zhou J."/>
            <person name="Xu C."/>
            <person name="Bowers J.E."/>
            <person name="Van der Hulst R."/>
            <person name="Ayyampalayam S."/>
            <person name="Mercati F."/>
            <person name="Riccardi P."/>
            <person name="McKain M.R."/>
            <person name="Kakrana A."/>
            <person name="Tang H."/>
            <person name="Ray J."/>
            <person name="Groenendijk J."/>
            <person name="Arikit S."/>
            <person name="Mathioni S.M."/>
            <person name="Nakano M."/>
            <person name="Shan H."/>
            <person name="Telgmann-Rauber A."/>
            <person name="Kanno A."/>
            <person name="Yue Z."/>
            <person name="Chen H."/>
            <person name="Li W."/>
            <person name="Chen Y."/>
            <person name="Xu X."/>
            <person name="Zhang Y."/>
            <person name="Luo S."/>
            <person name="Chen H."/>
            <person name="Gao J."/>
            <person name="Mao Z."/>
            <person name="Pires J.C."/>
            <person name="Luo M."/>
            <person name="Kudrna D."/>
            <person name="Wing R.A."/>
            <person name="Meyers B.C."/>
            <person name="Yi K."/>
            <person name="Kong H."/>
            <person name="Lavrijsen P."/>
            <person name="Sunseri F."/>
            <person name="Falavigna A."/>
            <person name="Ye Y."/>
            <person name="Leebens-Mack J.H."/>
            <person name="Chen G."/>
        </authorList>
    </citation>
    <scope>NUCLEOTIDE SEQUENCE [LARGE SCALE GENOMIC DNA]</scope>
    <source>
        <strain evidence="7">cv. DH0086</strain>
    </source>
</reference>
<dbReference type="PANTHER" id="PTHR10527">
    <property type="entry name" value="IMPORTIN BETA"/>
    <property type="match status" value="1"/>
</dbReference>
<dbReference type="Pfam" id="PF13513">
    <property type="entry name" value="HEAT_EZ"/>
    <property type="match status" value="1"/>
</dbReference>
<dbReference type="Gramene" id="ONK77843">
    <property type="protein sequence ID" value="ONK77843"/>
    <property type="gene ID" value="A4U43_C02F11310"/>
</dbReference>
<dbReference type="GO" id="GO:0006606">
    <property type="term" value="P:protein import into nucleus"/>
    <property type="evidence" value="ECO:0007669"/>
    <property type="project" value="InterPro"/>
</dbReference>
<keyword evidence="3" id="KW-0963">Cytoplasm</keyword>
<protein>
    <recommendedName>
        <fullName evidence="8">TOG domain-containing protein</fullName>
    </recommendedName>
</protein>
<dbReference type="GO" id="GO:0005737">
    <property type="term" value="C:cytoplasm"/>
    <property type="evidence" value="ECO:0007669"/>
    <property type="project" value="UniProtKB-SubCell"/>
</dbReference>
<keyword evidence="4" id="KW-0677">Repeat</keyword>
<accession>A0A5P1FJF6</accession>
<dbReference type="OMA" id="ALEWQKH"/>
<sequence>MLMKMLLDIEDEPAWHSAEAEDEDAGETSNYSVGQECLDRISIALGGNTIVHVASELLSAYIAALEWQKHHVALITLAQIAEGCSKVMIKNLEKVVHMVLNPFQDPHPRVRWAAINAIGQFSTDLGLDLQVQYHQRVLPALASAMDDFQNPRAHAASAVLNFSKNCTPDILTPYLDGIVSKLLVLLQ</sequence>
<dbReference type="GO" id="GO:0005634">
    <property type="term" value="C:nucleus"/>
    <property type="evidence" value="ECO:0007669"/>
    <property type="project" value="UniProtKB-SubCell"/>
</dbReference>
<dbReference type="Proteomes" id="UP000243459">
    <property type="component" value="Chromosome 2"/>
</dbReference>
<dbReference type="SUPFAM" id="SSF48371">
    <property type="entry name" value="ARM repeat"/>
    <property type="match status" value="1"/>
</dbReference>
<evidence type="ECO:0000313" key="7">
    <source>
        <dbReference type="Proteomes" id="UP000243459"/>
    </source>
</evidence>
<comment type="subcellular location">
    <subcellularLocation>
        <location evidence="1">Cytoplasm</location>
    </subcellularLocation>
</comment>
<keyword evidence="7" id="KW-1185">Reference proteome</keyword>